<dbReference type="OrthoDB" id="3945293at2759"/>
<dbReference type="EMBL" id="NAJP01000001">
    <property type="protein sequence ID" value="TKA49463.1"/>
    <property type="molecule type" value="Genomic_DNA"/>
</dbReference>
<comment type="caution">
    <text evidence="1">The sequence shown here is derived from an EMBL/GenBank/DDBJ whole genome shotgun (WGS) entry which is preliminary data.</text>
</comment>
<evidence type="ECO:0000313" key="2">
    <source>
        <dbReference type="Proteomes" id="UP000310066"/>
    </source>
</evidence>
<dbReference type="Proteomes" id="UP000310066">
    <property type="component" value="Unassembled WGS sequence"/>
</dbReference>
<proteinExistence type="predicted"/>
<evidence type="ECO:0000313" key="1">
    <source>
        <dbReference type="EMBL" id="TKA49463.1"/>
    </source>
</evidence>
<gene>
    <name evidence="1" type="ORF">B0A54_00129</name>
</gene>
<organism evidence="1 2">
    <name type="scientific">Friedmanniomyces endolithicus</name>
    <dbReference type="NCBI Taxonomy" id="329885"/>
    <lineage>
        <taxon>Eukaryota</taxon>
        <taxon>Fungi</taxon>
        <taxon>Dikarya</taxon>
        <taxon>Ascomycota</taxon>
        <taxon>Pezizomycotina</taxon>
        <taxon>Dothideomycetes</taxon>
        <taxon>Dothideomycetidae</taxon>
        <taxon>Mycosphaerellales</taxon>
        <taxon>Teratosphaeriaceae</taxon>
        <taxon>Friedmanniomyces</taxon>
    </lineage>
</organism>
<name>A0A4U0VK69_9PEZI</name>
<reference evidence="1 2" key="1">
    <citation type="submission" date="2017-03" db="EMBL/GenBank/DDBJ databases">
        <title>Genomes of endolithic fungi from Antarctica.</title>
        <authorList>
            <person name="Coleine C."/>
            <person name="Masonjones S."/>
            <person name="Stajich J.E."/>
        </authorList>
    </citation>
    <scope>NUCLEOTIDE SEQUENCE [LARGE SCALE GENOMIC DNA]</scope>
    <source>
        <strain evidence="1 2">CCFEE 5311</strain>
    </source>
</reference>
<dbReference type="InterPro" id="IPR036322">
    <property type="entry name" value="WD40_repeat_dom_sf"/>
</dbReference>
<dbReference type="SUPFAM" id="SSF50978">
    <property type="entry name" value="WD40 repeat-like"/>
    <property type="match status" value="1"/>
</dbReference>
<dbReference type="STRING" id="329885.A0A4U0VK69"/>
<protein>
    <submittedName>
        <fullName evidence="1">Uncharacterized protein</fullName>
    </submittedName>
</protein>
<accession>A0A4U0VK69</accession>
<sequence>MQAQRLGRPHSYCDVRFPGAQSRDDTIYPEYRNPHVFALRGHTIAYVRKPARGESEIVVHDLVTGQDLVFCGEAREDITCLTLTDDLLGFASTEGVLYVVDLRSHEPPVRLRLPSAQATALAGDEDTVVALLDCSMIAVYASSTKRLETYYFQPQVEGQYNVALEPAMIMLSIRRGTIDVFSNGNRIEVLAGEDGTDEEALPQLIHHIGHMRFALDGSHLPTHKRLEVKVSSGVELRTEWKVAIGGIHPLGVVDQHHVRLQGLYLNDADIYWQQDRTIVFDAKTALLHLEHHRLVERPCRSQFTGELLLRWKDCYYMLDYPWNVVDTFVEVPDGIDSQENIIGLAGQSSPFPMAGGKMTGMWGPERNLNEVEVWERRPGFRLRPARAHVLPFEGGRRTGKDELLVMPPGSRRDEAAWIADE</sequence>
<dbReference type="AlphaFoldDB" id="A0A4U0VK69"/>